<dbReference type="OrthoDB" id="102112at2"/>
<organism evidence="2 3">
    <name type="scientific">Pedobacter africanus</name>
    <dbReference type="NCBI Taxonomy" id="151894"/>
    <lineage>
        <taxon>Bacteria</taxon>
        <taxon>Pseudomonadati</taxon>
        <taxon>Bacteroidota</taxon>
        <taxon>Sphingobacteriia</taxon>
        <taxon>Sphingobacteriales</taxon>
        <taxon>Sphingobacteriaceae</taxon>
        <taxon>Pedobacter</taxon>
    </lineage>
</organism>
<keyword evidence="1" id="KW-0812">Transmembrane</keyword>
<protein>
    <recommendedName>
        <fullName evidence="4">DoxX family protein</fullName>
    </recommendedName>
</protein>
<sequence length="418" mass="48250">MNITKTAALISIRFAFLFWMLFVYCFNGAFPFLYYIQQFTTPVLHKFIPWVATRFLNVSEPVSTTINGSGDTTYHYVLLLCIFICSVFGTLIWSALDYKRKSYNQLLYWLITVLRFYVGLMLVSYGLAKLNDGQFPALSSYRLFSTYGDSSPMGLAWSFLSYSKGYKWFMCFAELMGFLLFFRKTATIGAFLCLMTTANIVAINYCFDVPVKILSTGLMLMCLTILSPNIIQMFRFFFKGETVGLNFLKTPVFKTRWMRISKLLVKYAIILLYAALPLFIALKLEWFGARSTQQHAMNGIFDIEELTWADQKQADSADLQPKWTQLTFEDRNYGLANAANSQKAWYKYKLDTLAKSVQISFTDDPNVNHTLNYTLADHDRIVLKGDFFGKPATLILKKKSFELTGRGFRWINEVPYNR</sequence>
<dbReference type="RefSeq" id="WP_084239885.1">
    <property type="nucleotide sequence ID" value="NZ_FWXT01000002.1"/>
</dbReference>
<dbReference type="STRING" id="151894.SAMN04488524_3064"/>
<feature type="transmembrane region" description="Helical" evidence="1">
    <location>
        <begin position="213"/>
        <end position="231"/>
    </location>
</feature>
<keyword evidence="1" id="KW-1133">Transmembrane helix</keyword>
<feature type="transmembrane region" description="Helical" evidence="1">
    <location>
        <begin position="263"/>
        <end position="282"/>
    </location>
</feature>
<feature type="transmembrane region" description="Helical" evidence="1">
    <location>
        <begin position="106"/>
        <end position="128"/>
    </location>
</feature>
<feature type="transmembrane region" description="Helical" evidence="1">
    <location>
        <begin position="189"/>
        <end position="207"/>
    </location>
</feature>
<proteinExistence type="predicted"/>
<evidence type="ECO:0000256" key="1">
    <source>
        <dbReference type="SAM" id="Phobius"/>
    </source>
</evidence>
<reference evidence="3" key="1">
    <citation type="submission" date="2017-04" db="EMBL/GenBank/DDBJ databases">
        <authorList>
            <person name="Varghese N."/>
            <person name="Submissions S."/>
        </authorList>
    </citation>
    <scope>NUCLEOTIDE SEQUENCE [LARGE SCALE GENOMIC DNA]</scope>
    <source>
        <strain evidence="3">DSM 12126</strain>
    </source>
</reference>
<keyword evidence="1" id="KW-0472">Membrane</keyword>
<dbReference type="EMBL" id="FWXT01000002">
    <property type="protein sequence ID" value="SMC86860.1"/>
    <property type="molecule type" value="Genomic_DNA"/>
</dbReference>
<evidence type="ECO:0008006" key="4">
    <source>
        <dbReference type="Google" id="ProtNLM"/>
    </source>
</evidence>
<evidence type="ECO:0000313" key="3">
    <source>
        <dbReference type="Proteomes" id="UP000192756"/>
    </source>
</evidence>
<dbReference type="Proteomes" id="UP000192756">
    <property type="component" value="Unassembled WGS sequence"/>
</dbReference>
<accession>A0A1W2CNS7</accession>
<dbReference type="AlphaFoldDB" id="A0A1W2CNS7"/>
<feature type="transmembrane region" description="Helical" evidence="1">
    <location>
        <begin position="165"/>
        <end position="182"/>
    </location>
</feature>
<gene>
    <name evidence="2" type="ORF">SAMN04488524_3064</name>
</gene>
<evidence type="ECO:0000313" key="2">
    <source>
        <dbReference type="EMBL" id="SMC86860.1"/>
    </source>
</evidence>
<feature type="transmembrane region" description="Helical" evidence="1">
    <location>
        <begin position="12"/>
        <end position="36"/>
    </location>
</feature>
<keyword evidence="3" id="KW-1185">Reference proteome</keyword>
<feature type="transmembrane region" description="Helical" evidence="1">
    <location>
        <begin position="74"/>
        <end position="94"/>
    </location>
</feature>
<name>A0A1W2CNS7_9SPHI</name>